<dbReference type="EC" id="4.2.1.96" evidence="4"/>
<dbReference type="InterPro" id="IPR001533">
    <property type="entry name" value="Pterin_deHydtase"/>
</dbReference>
<dbReference type="Gene3D" id="3.30.1360.20">
    <property type="entry name" value="Transcriptional coactivator/pterin dehydratase"/>
    <property type="match status" value="1"/>
</dbReference>
<dbReference type="PANTHER" id="PTHR12599">
    <property type="entry name" value="PTERIN-4-ALPHA-CARBINOLAMINE DEHYDRATASE"/>
    <property type="match status" value="1"/>
</dbReference>
<dbReference type="NCBIfam" id="NF002017">
    <property type="entry name" value="PRK00823.1-2"/>
    <property type="match status" value="1"/>
</dbReference>
<dbReference type="Proteomes" id="UP000095463">
    <property type="component" value="Unassembled WGS sequence"/>
</dbReference>
<dbReference type="CDD" id="cd00914">
    <property type="entry name" value="PCD_DCoH_subfamily_b"/>
    <property type="match status" value="1"/>
</dbReference>
<organism evidence="5 6">
    <name type="scientific">Devosia insulae DS-56</name>
    <dbReference type="NCBI Taxonomy" id="1116389"/>
    <lineage>
        <taxon>Bacteria</taxon>
        <taxon>Pseudomonadati</taxon>
        <taxon>Pseudomonadota</taxon>
        <taxon>Alphaproteobacteria</taxon>
        <taxon>Hyphomicrobiales</taxon>
        <taxon>Devosiaceae</taxon>
        <taxon>Devosia</taxon>
    </lineage>
</organism>
<sequence length="96" mass="10938">MAEKLEPAAREAALLKLNGWIYDPQADAISHDFKFKTFSEAFSFMTRVALAAEKMDHHPEWSNVYNKVRITLTTHSAGGLTEKDTKLAERIDRLMI</sequence>
<dbReference type="EMBL" id="LAJE02000388">
    <property type="protein sequence ID" value="OEO28200.1"/>
    <property type="molecule type" value="Genomic_DNA"/>
</dbReference>
<dbReference type="NCBIfam" id="NF002018">
    <property type="entry name" value="PRK00823.1-3"/>
    <property type="match status" value="1"/>
</dbReference>
<dbReference type="InterPro" id="IPR036428">
    <property type="entry name" value="PCD_sf"/>
</dbReference>
<evidence type="ECO:0000256" key="4">
    <source>
        <dbReference type="HAMAP-Rule" id="MF_00434"/>
    </source>
</evidence>
<keyword evidence="6" id="KW-1185">Reference proteome</keyword>
<proteinExistence type="inferred from homology"/>
<comment type="similarity">
    <text evidence="2 4">Belongs to the pterin-4-alpha-carbinolamine dehydratase family.</text>
</comment>
<dbReference type="SUPFAM" id="SSF55248">
    <property type="entry name" value="PCD-like"/>
    <property type="match status" value="1"/>
</dbReference>
<protein>
    <recommendedName>
        <fullName evidence="4">Putative pterin-4-alpha-carbinolamine dehydratase</fullName>
        <shortName evidence="4">PHS</shortName>
        <ecNumber evidence="4">4.2.1.96</ecNumber>
    </recommendedName>
    <alternativeName>
        <fullName evidence="4">4-alpha-hydroxy-tetrahydropterin dehydratase</fullName>
    </alternativeName>
    <alternativeName>
        <fullName evidence="4">Pterin carbinolamine dehydratase</fullName>
        <shortName evidence="4">PCD</shortName>
    </alternativeName>
</protein>
<dbReference type="RefSeq" id="WP_069912486.1">
    <property type="nucleotide sequence ID" value="NZ_LAJE02000388.1"/>
</dbReference>
<dbReference type="GO" id="GO:0006729">
    <property type="term" value="P:tetrahydrobiopterin biosynthetic process"/>
    <property type="evidence" value="ECO:0007669"/>
    <property type="project" value="InterPro"/>
</dbReference>
<evidence type="ECO:0000313" key="5">
    <source>
        <dbReference type="EMBL" id="OEO28200.1"/>
    </source>
</evidence>
<evidence type="ECO:0000256" key="2">
    <source>
        <dbReference type="ARBA" id="ARBA00006472"/>
    </source>
</evidence>
<dbReference type="GO" id="GO:0008124">
    <property type="term" value="F:4-alpha-hydroxytetrahydrobiopterin dehydratase activity"/>
    <property type="evidence" value="ECO:0007669"/>
    <property type="project" value="UniProtKB-UniRule"/>
</dbReference>
<dbReference type="AlphaFoldDB" id="A0A1E5XHX3"/>
<name>A0A1E5XHX3_9HYPH</name>
<dbReference type="HAMAP" id="MF_00434">
    <property type="entry name" value="Pterin_4_alpha"/>
    <property type="match status" value="1"/>
</dbReference>
<comment type="caution">
    <text evidence="5">The sequence shown here is derived from an EMBL/GenBank/DDBJ whole genome shotgun (WGS) entry which is preliminary data.</text>
</comment>
<accession>A0A1E5XHX3</accession>
<dbReference type="Pfam" id="PF01329">
    <property type="entry name" value="Pterin_4a"/>
    <property type="match status" value="1"/>
</dbReference>
<evidence type="ECO:0000313" key="6">
    <source>
        <dbReference type="Proteomes" id="UP000095463"/>
    </source>
</evidence>
<dbReference type="OrthoDB" id="9794987at2"/>
<evidence type="ECO:0000256" key="3">
    <source>
        <dbReference type="ARBA" id="ARBA00023239"/>
    </source>
</evidence>
<gene>
    <name evidence="5" type="ORF">VW23_005970</name>
</gene>
<reference evidence="5 6" key="1">
    <citation type="journal article" date="2015" name="Genome Announc.">
        <title>Genome Assemblies of Three Soil-Associated Devosia species: D. insulae, D. limi, and D. soli.</title>
        <authorList>
            <person name="Hassan Y.I."/>
            <person name="Lepp D."/>
            <person name="Zhou T."/>
        </authorList>
    </citation>
    <scope>NUCLEOTIDE SEQUENCE [LARGE SCALE GENOMIC DNA]</scope>
    <source>
        <strain evidence="5 6">DS-56</strain>
    </source>
</reference>
<dbReference type="PANTHER" id="PTHR12599:SF0">
    <property type="entry name" value="PTERIN-4-ALPHA-CARBINOLAMINE DEHYDRATASE"/>
    <property type="match status" value="1"/>
</dbReference>
<keyword evidence="3 4" id="KW-0456">Lyase</keyword>
<evidence type="ECO:0000256" key="1">
    <source>
        <dbReference type="ARBA" id="ARBA00001554"/>
    </source>
</evidence>
<comment type="catalytic activity">
    <reaction evidence="1 4">
        <text>(4aS,6R)-4a-hydroxy-L-erythro-5,6,7,8-tetrahydrobiopterin = (6R)-L-erythro-6,7-dihydrobiopterin + H2O</text>
        <dbReference type="Rhea" id="RHEA:11920"/>
        <dbReference type="ChEBI" id="CHEBI:15377"/>
        <dbReference type="ChEBI" id="CHEBI:15642"/>
        <dbReference type="ChEBI" id="CHEBI:43120"/>
        <dbReference type="EC" id="4.2.1.96"/>
    </reaction>
</comment>